<gene>
    <name evidence="3" type="ordered locus">Mnod_0348</name>
</gene>
<dbReference type="RefSeq" id="WP_015927102.1">
    <property type="nucleotide sequence ID" value="NC_011894.1"/>
</dbReference>
<dbReference type="HOGENOM" id="CLU_2451223_0_0_5"/>
<dbReference type="Proteomes" id="UP000008207">
    <property type="component" value="Chromosome"/>
</dbReference>
<feature type="region of interest" description="Disordered" evidence="1">
    <location>
        <begin position="1"/>
        <end position="28"/>
    </location>
</feature>
<dbReference type="eggNOG" id="ENOG5033F8A">
    <property type="taxonomic scope" value="Bacteria"/>
</dbReference>
<keyword evidence="2" id="KW-1133">Transmembrane helix</keyword>
<evidence type="ECO:0000256" key="1">
    <source>
        <dbReference type="SAM" id="MobiDB-lite"/>
    </source>
</evidence>
<dbReference type="KEGG" id="mno:Mnod_0348"/>
<sequence>MTGDLNEEPLAPATAVAPPPKLTRREMRRQRRRRRIIGEEILAWILVPLILIAGYWALSGGLAFFGTTPSAVFDQLLQVKDALQKKQKS</sequence>
<feature type="transmembrane region" description="Helical" evidence="2">
    <location>
        <begin position="36"/>
        <end position="58"/>
    </location>
</feature>
<protein>
    <submittedName>
        <fullName evidence="3">Uncharacterized protein</fullName>
    </submittedName>
</protein>
<dbReference type="STRING" id="460265.Mnod_0348"/>
<organism evidence="3 4">
    <name type="scientific">Methylobacterium nodulans (strain LMG 21967 / CNCM I-2342 / ORS 2060)</name>
    <dbReference type="NCBI Taxonomy" id="460265"/>
    <lineage>
        <taxon>Bacteria</taxon>
        <taxon>Pseudomonadati</taxon>
        <taxon>Pseudomonadota</taxon>
        <taxon>Alphaproteobacteria</taxon>
        <taxon>Hyphomicrobiales</taxon>
        <taxon>Methylobacteriaceae</taxon>
        <taxon>Methylobacterium</taxon>
    </lineage>
</organism>
<name>B8IAZ8_METNO</name>
<dbReference type="EMBL" id="CP001349">
    <property type="protein sequence ID" value="ACL55391.1"/>
    <property type="molecule type" value="Genomic_DNA"/>
</dbReference>
<proteinExistence type="predicted"/>
<keyword evidence="2" id="KW-0472">Membrane</keyword>
<evidence type="ECO:0000313" key="4">
    <source>
        <dbReference type="Proteomes" id="UP000008207"/>
    </source>
</evidence>
<accession>B8IAZ8</accession>
<keyword evidence="4" id="KW-1185">Reference proteome</keyword>
<keyword evidence="2" id="KW-0812">Transmembrane</keyword>
<evidence type="ECO:0000313" key="3">
    <source>
        <dbReference type="EMBL" id="ACL55391.1"/>
    </source>
</evidence>
<evidence type="ECO:0000256" key="2">
    <source>
        <dbReference type="SAM" id="Phobius"/>
    </source>
</evidence>
<dbReference type="OrthoDB" id="8020462at2"/>
<reference evidence="3 4" key="1">
    <citation type="submission" date="2009-01" db="EMBL/GenBank/DDBJ databases">
        <title>Complete sequence of chromosome of Methylobacterium nodulans ORS 2060.</title>
        <authorList>
            <consortium name="US DOE Joint Genome Institute"/>
            <person name="Lucas S."/>
            <person name="Copeland A."/>
            <person name="Lapidus A."/>
            <person name="Glavina del Rio T."/>
            <person name="Dalin E."/>
            <person name="Tice H."/>
            <person name="Bruce D."/>
            <person name="Goodwin L."/>
            <person name="Pitluck S."/>
            <person name="Sims D."/>
            <person name="Brettin T."/>
            <person name="Detter J.C."/>
            <person name="Han C."/>
            <person name="Larimer F."/>
            <person name="Land M."/>
            <person name="Hauser L."/>
            <person name="Kyrpides N."/>
            <person name="Ivanova N."/>
            <person name="Marx C.J."/>
            <person name="Richardson P."/>
        </authorList>
    </citation>
    <scope>NUCLEOTIDE SEQUENCE [LARGE SCALE GENOMIC DNA]</scope>
    <source>
        <strain evidence="4">LMG 21967 / CNCM I-2342 / ORS 2060</strain>
    </source>
</reference>
<dbReference type="AlphaFoldDB" id="B8IAZ8"/>